<dbReference type="SMART" id="SM00060">
    <property type="entry name" value="FN3"/>
    <property type="match status" value="4"/>
</dbReference>
<feature type="chain" id="PRO_5020674399" evidence="2">
    <location>
        <begin position="27"/>
        <end position="416"/>
    </location>
</feature>
<keyword evidence="2" id="KW-0732">Signal</keyword>
<protein>
    <submittedName>
        <fullName evidence="4">Fibronectin type III domain-containing protein</fullName>
    </submittedName>
</protein>
<dbReference type="RefSeq" id="WP_052087293.1">
    <property type="nucleotide sequence ID" value="NZ_JRPC02000017.1"/>
</dbReference>
<dbReference type="InterPro" id="IPR036116">
    <property type="entry name" value="FN3_sf"/>
</dbReference>
<evidence type="ECO:0000259" key="3">
    <source>
        <dbReference type="PROSITE" id="PS50853"/>
    </source>
</evidence>
<dbReference type="PROSITE" id="PS50853">
    <property type="entry name" value="FN3"/>
    <property type="match status" value="3"/>
</dbReference>
<feature type="domain" description="Fibronectin type-III" evidence="3">
    <location>
        <begin position="238"/>
        <end position="328"/>
    </location>
</feature>
<name>A0A4U8UEJ5_9HELI</name>
<dbReference type="EMBL" id="JRPC02000017">
    <property type="protein sequence ID" value="TLE15471.1"/>
    <property type="molecule type" value="Genomic_DNA"/>
</dbReference>
<keyword evidence="5" id="KW-1185">Reference proteome</keyword>
<feature type="signal peptide" evidence="2">
    <location>
        <begin position="1"/>
        <end position="26"/>
    </location>
</feature>
<gene>
    <name evidence="4" type="ORF">LS72_007070</name>
</gene>
<comment type="caution">
    <text evidence="4">The sequence shown here is derived from an EMBL/GenBank/DDBJ whole genome shotgun (WGS) entry which is preliminary data.</text>
</comment>
<dbReference type="Gene3D" id="2.60.40.10">
    <property type="entry name" value="Immunoglobulins"/>
    <property type="match status" value="4"/>
</dbReference>
<evidence type="ECO:0000313" key="4">
    <source>
        <dbReference type="EMBL" id="TLE15471.1"/>
    </source>
</evidence>
<dbReference type="AlphaFoldDB" id="A0A4U8UEJ5"/>
<sequence>MKRPNTYILKLFCYAFLLLISYSCSSTLNNPLSSLNPNTPQTINNNLTPPNDINTLTDINTIAFEWQIVPDSNTIGYQIYRKKANEQNFQKIATLDSRFITHYADTKLTPNTDYLYQFASFDTSKNISPYSPIIEAKTQTLAPLSYIKAISNYPRIIKILWNPHPDLRVTGYLIEKKNKNGDWKELTKIPNRLLVEYLDKNLEDNTTNEYRIYAYNANQSLSEPSEVAIATTKPKPISVSNLQATNNLPRKITLQWDKHPNPEVTHYTLLRSSLLGFSKLQTLDSSATNYTDIIDKDGQSYEYKILAIDKDGIPSLESPPVTGSTLQIPATPLITYAQIENNAVILRWTPQDDRATEYIVYKKSSFFSEILRYNKVLTPEFIDREITPGQKYDYSVSALDSNGLESKQTKEVTLSF</sequence>
<accession>A0A4U8UEJ5</accession>
<evidence type="ECO:0000313" key="5">
    <source>
        <dbReference type="Proteomes" id="UP000029920"/>
    </source>
</evidence>
<dbReference type="InterPro" id="IPR003961">
    <property type="entry name" value="FN3_dom"/>
</dbReference>
<dbReference type="PANTHER" id="PTHR13817">
    <property type="entry name" value="TITIN"/>
    <property type="match status" value="1"/>
</dbReference>
<dbReference type="Proteomes" id="UP000029920">
    <property type="component" value="Unassembled WGS sequence"/>
</dbReference>
<dbReference type="CDD" id="cd00063">
    <property type="entry name" value="FN3"/>
    <property type="match status" value="4"/>
</dbReference>
<evidence type="ECO:0000256" key="1">
    <source>
        <dbReference type="ARBA" id="ARBA00022737"/>
    </source>
</evidence>
<evidence type="ECO:0000256" key="2">
    <source>
        <dbReference type="SAM" id="SignalP"/>
    </source>
</evidence>
<reference evidence="4 5" key="1">
    <citation type="journal article" date="2014" name="Genome Announc.">
        <title>Draft genome sequences of eight enterohepatic helicobacter species isolated from both laboratory and wild rodents.</title>
        <authorList>
            <person name="Sheh A."/>
            <person name="Shen Z."/>
            <person name="Fox J.G."/>
        </authorList>
    </citation>
    <scope>NUCLEOTIDE SEQUENCE [LARGE SCALE GENOMIC DNA]</scope>
    <source>
        <strain evidence="4 5">MIT-03-7007</strain>
    </source>
</reference>
<dbReference type="InterPro" id="IPR050964">
    <property type="entry name" value="Striated_Muscle_Regulatory"/>
</dbReference>
<dbReference type="PROSITE" id="PS51257">
    <property type="entry name" value="PROKAR_LIPOPROTEIN"/>
    <property type="match status" value="1"/>
</dbReference>
<keyword evidence="1" id="KW-0677">Repeat</keyword>
<dbReference type="InterPro" id="IPR013783">
    <property type="entry name" value="Ig-like_fold"/>
</dbReference>
<feature type="domain" description="Fibronectin type-III" evidence="3">
    <location>
        <begin position="140"/>
        <end position="235"/>
    </location>
</feature>
<organism evidence="4 5">
    <name type="scientific">Helicobacter apodemus</name>
    <dbReference type="NCBI Taxonomy" id="135569"/>
    <lineage>
        <taxon>Bacteria</taxon>
        <taxon>Pseudomonadati</taxon>
        <taxon>Campylobacterota</taxon>
        <taxon>Epsilonproteobacteria</taxon>
        <taxon>Campylobacterales</taxon>
        <taxon>Helicobacteraceae</taxon>
        <taxon>Helicobacter</taxon>
    </lineage>
</organism>
<dbReference type="PANTHER" id="PTHR13817:SF177">
    <property type="entry name" value="IG-LIKE AND FIBRONECTIN TYPE-III DOMAIN-CONTAINING PROTEIN 1-RELATED"/>
    <property type="match status" value="1"/>
</dbReference>
<feature type="domain" description="Fibronectin type-III" evidence="3">
    <location>
        <begin position="329"/>
        <end position="416"/>
    </location>
</feature>
<proteinExistence type="predicted"/>
<dbReference type="SUPFAM" id="SSF49265">
    <property type="entry name" value="Fibronectin type III"/>
    <property type="match status" value="3"/>
</dbReference>